<dbReference type="Proteomes" id="UP000829398">
    <property type="component" value="Chromosome 2"/>
</dbReference>
<comment type="caution">
    <text evidence="1">The sequence shown here is derived from an EMBL/GenBank/DDBJ whole genome shotgun (WGS) entry which is preliminary data.</text>
</comment>
<organism evidence="1 2">
    <name type="scientific">Citrus sinensis</name>
    <name type="common">Sweet orange</name>
    <name type="synonym">Citrus aurantium var. sinensis</name>
    <dbReference type="NCBI Taxonomy" id="2711"/>
    <lineage>
        <taxon>Eukaryota</taxon>
        <taxon>Viridiplantae</taxon>
        <taxon>Streptophyta</taxon>
        <taxon>Embryophyta</taxon>
        <taxon>Tracheophyta</taxon>
        <taxon>Spermatophyta</taxon>
        <taxon>Magnoliopsida</taxon>
        <taxon>eudicotyledons</taxon>
        <taxon>Gunneridae</taxon>
        <taxon>Pentapetalae</taxon>
        <taxon>rosids</taxon>
        <taxon>malvids</taxon>
        <taxon>Sapindales</taxon>
        <taxon>Rutaceae</taxon>
        <taxon>Aurantioideae</taxon>
        <taxon>Citrus</taxon>
    </lineage>
</organism>
<name>A0ACB8MYZ0_CITSI</name>
<evidence type="ECO:0000313" key="2">
    <source>
        <dbReference type="Proteomes" id="UP000829398"/>
    </source>
</evidence>
<sequence length="145" mass="16399">MSTLGDDELSLIFHWINDSNNRNSFSLVCKRWLRVRVKPVYFDDVGDDGICAIANGCSKFCKVSLRRRRKSIGNVGFISIVNKSAQGLTNLDLGRCSLISDQALEVIGTVRTIWVLKLDCCSLITKLFLNRFIRSLAFKSNGYMR</sequence>
<protein>
    <submittedName>
        <fullName evidence="1">Uncharacterized protein</fullName>
    </submittedName>
</protein>
<keyword evidence="2" id="KW-1185">Reference proteome</keyword>
<proteinExistence type="predicted"/>
<evidence type="ECO:0000313" key="1">
    <source>
        <dbReference type="EMBL" id="KAH9790920.1"/>
    </source>
</evidence>
<dbReference type="EMBL" id="CM039171">
    <property type="protein sequence ID" value="KAH9790920.1"/>
    <property type="molecule type" value="Genomic_DNA"/>
</dbReference>
<reference evidence="2" key="1">
    <citation type="journal article" date="2023" name="Hortic. Res.">
        <title>A chromosome-level phased genome enabling allele-level studies in sweet orange: a case study on citrus Huanglongbing tolerance.</title>
        <authorList>
            <person name="Wu B."/>
            <person name="Yu Q."/>
            <person name="Deng Z."/>
            <person name="Duan Y."/>
            <person name="Luo F."/>
            <person name="Gmitter F. Jr."/>
        </authorList>
    </citation>
    <scope>NUCLEOTIDE SEQUENCE [LARGE SCALE GENOMIC DNA]</scope>
    <source>
        <strain evidence="2">cv. Valencia</strain>
    </source>
</reference>
<gene>
    <name evidence="1" type="ORF">KPL71_003550</name>
</gene>
<accession>A0ACB8MYZ0</accession>